<evidence type="ECO:0000256" key="2">
    <source>
        <dbReference type="SAM" id="Phobius"/>
    </source>
</evidence>
<name>A0ABN8EAG0_CHISP</name>
<accession>A0ABN8EAG0</accession>
<evidence type="ECO:0000313" key="4">
    <source>
        <dbReference type="Proteomes" id="UP001153292"/>
    </source>
</evidence>
<keyword evidence="1" id="KW-0175">Coiled coil</keyword>
<evidence type="ECO:0000256" key="1">
    <source>
        <dbReference type="SAM" id="Coils"/>
    </source>
</evidence>
<evidence type="ECO:0000313" key="3">
    <source>
        <dbReference type="EMBL" id="CAH0675654.1"/>
    </source>
</evidence>
<keyword evidence="2" id="KW-1133">Transmembrane helix</keyword>
<feature type="transmembrane region" description="Helical" evidence="2">
    <location>
        <begin position="177"/>
        <end position="202"/>
    </location>
</feature>
<dbReference type="Proteomes" id="UP001153292">
    <property type="component" value="Chromosome 15"/>
</dbReference>
<keyword evidence="2" id="KW-0472">Membrane</keyword>
<gene>
    <name evidence="3" type="ORF">CHILSU_LOCUS3055</name>
</gene>
<feature type="coiled-coil region" evidence="1">
    <location>
        <begin position="74"/>
        <end position="108"/>
    </location>
</feature>
<sequence length="203" mass="24308">MYLYRVAKYKRPQIFLEEPHRLTVPIVISHYRHKKPVTVNRTTGNTWGFRNKDNNEKPSTGTTVCRWYKKRRALKRLEREHDKEQKRIQQTEKTRREEELLQQLLKREQYLQEINKKRTQKVFTPPSNAVQKAKVQTKVKKVRHGRATSVKPKAQSKYVTVNKYNRSQSLSERFVNWFYRTCCQLYCCVSIVLVLGITVIILI</sequence>
<keyword evidence="2" id="KW-0812">Transmembrane</keyword>
<dbReference type="EMBL" id="OU963908">
    <property type="protein sequence ID" value="CAH0675654.1"/>
    <property type="molecule type" value="Genomic_DNA"/>
</dbReference>
<proteinExistence type="predicted"/>
<keyword evidence="4" id="KW-1185">Reference proteome</keyword>
<organism evidence="3 4">
    <name type="scientific">Chilo suppressalis</name>
    <name type="common">Asiatic rice borer moth</name>
    <dbReference type="NCBI Taxonomy" id="168631"/>
    <lineage>
        <taxon>Eukaryota</taxon>
        <taxon>Metazoa</taxon>
        <taxon>Ecdysozoa</taxon>
        <taxon>Arthropoda</taxon>
        <taxon>Hexapoda</taxon>
        <taxon>Insecta</taxon>
        <taxon>Pterygota</taxon>
        <taxon>Neoptera</taxon>
        <taxon>Endopterygota</taxon>
        <taxon>Lepidoptera</taxon>
        <taxon>Glossata</taxon>
        <taxon>Ditrysia</taxon>
        <taxon>Pyraloidea</taxon>
        <taxon>Crambidae</taxon>
        <taxon>Crambinae</taxon>
        <taxon>Chilo</taxon>
    </lineage>
</organism>
<protein>
    <submittedName>
        <fullName evidence="3">Uncharacterized protein</fullName>
    </submittedName>
</protein>
<reference evidence="3" key="1">
    <citation type="submission" date="2021-12" db="EMBL/GenBank/DDBJ databases">
        <authorList>
            <person name="King R."/>
        </authorList>
    </citation>
    <scope>NUCLEOTIDE SEQUENCE</scope>
</reference>